<dbReference type="PROSITE" id="PS51257">
    <property type="entry name" value="PROKAR_LIPOPROTEIN"/>
    <property type="match status" value="1"/>
</dbReference>
<dbReference type="AlphaFoldDB" id="A0A484HN89"/>
<evidence type="ECO:0000256" key="1">
    <source>
        <dbReference type="SAM" id="SignalP"/>
    </source>
</evidence>
<evidence type="ECO:0000313" key="2">
    <source>
        <dbReference type="EMBL" id="VEN75028.1"/>
    </source>
</evidence>
<proteinExistence type="predicted"/>
<dbReference type="PANTHER" id="PTHR47245">
    <property type="entry name" value="PEPTIDYLPROLYL ISOMERASE"/>
    <property type="match status" value="1"/>
</dbReference>
<sequence>MKKAFFLWGVQVAALAFLVAACGVPDAGRDDEDLIRAGKTVITKDDFNRAFELSMEAYDYKLEENRRDFETAMMWRLNQKIEEAVLLEHAGQLEIDISDPELEDEIAKIKQDYPDQVFEDLFLENAVSYDSWKKELRRRLLIERLMKAELGEKIAIGPKDIADYYQGRENEEKIQADGSSDGKAGASAEEINRRIILQIRRKKIEEAYGPWISGLRERYPLQINRELWEAMLDEAGR</sequence>
<gene>
    <name evidence="2" type="ORF">EPICR_60014</name>
</gene>
<dbReference type="SUPFAM" id="SSF109998">
    <property type="entry name" value="Triger factor/SurA peptide-binding domain-like"/>
    <property type="match status" value="1"/>
</dbReference>
<accession>A0A484HN89</accession>
<dbReference type="InterPro" id="IPR027304">
    <property type="entry name" value="Trigger_fact/SurA_dom_sf"/>
</dbReference>
<dbReference type="Pfam" id="PF13624">
    <property type="entry name" value="SurA_N_3"/>
    <property type="match status" value="1"/>
</dbReference>
<dbReference type="EMBL" id="CAACVI010000049">
    <property type="protein sequence ID" value="VEN75028.1"/>
    <property type="molecule type" value="Genomic_DNA"/>
</dbReference>
<dbReference type="InterPro" id="IPR050245">
    <property type="entry name" value="PrsA_foldase"/>
</dbReference>
<feature type="chain" id="PRO_5019795823" description="PpiC domain-containing protein" evidence="1">
    <location>
        <begin position="22"/>
        <end position="237"/>
    </location>
</feature>
<organism evidence="2">
    <name type="scientific">uncultured Desulfobacteraceae bacterium</name>
    <dbReference type="NCBI Taxonomy" id="218296"/>
    <lineage>
        <taxon>Bacteria</taxon>
        <taxon>Pseudomonadati</taxon>
        <taxon>Thermodesulfobacteriota</taxon>
        <taxon>Desulfobacteria</taxon>
        <taxon>Desulfobacterales</taxon>
        <taxon>Desulfobacteraceae</taxon>
        <taxon>environmental samples</taxon>
    </lineage>
</organism>
<reference evidence="2" key="1">
    <citation type="submission" date="2019-01" db="EMBL/GenBank/DDBJ databases">
        <authorList>
            <consortium name="Genoscope - CEA"/>
            <person name="William W."/>
        </authorList>
    </citation>
    <scope>NUCLEOTIDE SEQUENCE</scope>
    <source>
        <strain evidence="2">CR-1</strain>
    </source>
</reference>
<protein>
    <recommendedName>
        <fullName evidence="3">PpiC domain-containing protein</fullName>
    </recommendedName>
</protein>
<keyword evidence="1" id="KW-0732">Signal</keyword>
<dbReference type="PANTHER" id="PTHR47245:SF2">
    <property type="entry name" value="PEPTIDYL-PROLYL CIS-TRANS ISOMERASE HP_0175-RELATED"/>
    <property type="match status" value="1"/>
</dbReference>
<name>A0A484HN89_9BACT</name>
<evidence type="ECO:0008006" key="3">
    <source>
        <dbReference type="Google" id="ProtNLM"/>
    </source>
</evidence>
<feature type="signal peptide" evidence="1">
    <location>
        <begin position="1"/>
        <end position="21"/>
    </location>
</feature>
<dbReference type="Gene3D" id="1.10.4030.10">
    <property type="entry name" value="Porin chaperone SurA, peptide-binding domain"/>
    <property type="match status" value="1"/>
</dbReference>